<dbReference type="Proteomes" id="UP000663838">
    <property type="component" value="Unassembled WGS sequence"/>
</dbReference>
<proteinExistence type="predicted"/>
<organism evidence="2 3">
    <name type="scientific">Rotaria socialis</name>
    <dbReference type="NCBI Taxonomy" id="392032"/>
    <lineage>
        <taxon>Eukaryota</taxon>
        <taxon>Metazoa</taxon>
        <taxon>Spiralia</taxon>
        <taxon>Gnathifera</taxon>
        <taxon>Rotifera</taxon>
        <taxon>Eurotatoria</taxon>
        <taxon>Bdelloidea</taxon>
        <taxon>Philodinida</taxon>
        <taxon>Philodinidae</taxon>
        <taxon>Rotaria</taxon>
    </lineage>
</organism>
<dbReference type="Proteomes" id="UP000663865">
    <property type="component" value="Unassembled WGS sequence"/>
</dbReference>
<dbReference type="EMBL" id="CAJOBS010009552">
    <property type="protein sequence ID" value="CAF4936440.1"/>
    <property type="molecule type" value="Genomic_DNA"/>
</dbReference>
<dbReference type="AlphaFoldDB" id="A0A821XCL4"/>
<evidence type="ECO:0000313" key="1">
    <source>
        <dbReference type="EMBL" id="CAF3475943.1"/>
    </source>
</evidence>
<evidence type="ECO:0000313" key="3">
    <source>
        <dbReference type="Proteomes" id="UP000663838"/>
    </source>
</evidence>
<gene>
    <name evidence="1" type="ORF">KIK155_LOCUS14161</name>
    <name evidence="2" type="ORF">TOA249_LOCUS33087</name>
</gene>
<name>A0A821XCL4_9BILA</name>
<sequence>MGNFGGQGNNLTASSTTVESKEITSFCYLDLVVRVQTIQHQKLESIKYLDEQCKNQKQLQNELKSRSLTLIDTYGIPIKRKYMDHESISAIVKGYKKNYVPKYLRQWVKIGRMNRNVISPLDESDLKLLVFECPDGCEFIMFGEMNILVSYSGDLSPVEVSLRVLVTDTIENVIIRLQKLHTLLNLELKLFPP</sequence>
<evidence type="ECO:0000313" key="2">
    <source>
        <dbReference type="EMBL" id="CAF4936440.1"/>
    </source>
</evidence>
<comment type="caution">
    <text evidence="2">The sequence shown here is derived from an EMBL/GenBank/DDBJ whole genome shotgun (WGS) entry which is preliminary data.</text>
</comment>
<dbReference type="EMBL" id="CAJNYV010002417">
    <property type="protein sequence ID" value="CAF3475943.1"/>
    <property type="molecule type" value="Genomic_DNA"/>
</dbReference>
<protein>
    <submittedName>
        <fullName evidence="2">Uncharacterized protein</fullName>
    </submittedName>
</protein>
<accession>A0A821XCL4</accession>
<reference evidence="2" key="1">
    <citation type="submission" date="2021-02" db="EMBL/GenBank/DDBJ databases">
        <authorList>
            <person name="Nowell W R."/>
        </authorList>
    </citation>
    <scope>NUCLEOTIDE SEQUENCE</scope>
</reference>